<dbReference type="AlphaFoldDB" id="A0A7J8T7N2"/>
<feature type="region of interest" description="Disordered" evidence="1">
    <location>
        <begin position="1"/>
        <end position="29"/>
    </location>
</feature>
<gene>
    <name evidence="2" type="ORF">Godav_022250</name>
</gene>
<evidence type="ECO:0000313" key="3">
    <source>
        <dbReference type="Proteomes" id="UP000593561"/>
    </source>
</evidence>
<dbReference type="InterPro" id="IPR039319">
    <property type="entry name" value="ELF3-like"/>
</dbReference>
<organism evidence="2 3">
    <name type="scientific">Gossypium davidsonii</name>
    <name type="common">Davidson's cotton</name>
    <name type="synonym">Gossypium klotzschianum subsp. davidsonii</name>
    <dbReference type="NCBI Taxonomy" id="34287"/>
    <lineage>
        <taxon>Eukaryota</taxon>
        <taxon>Viridiplantae</taxon>
        <taxon>Streptophyta</taxon>
        <taxon>Embryophyta</taxon>
        <taxon>Tracheophyta</taxon>
        <taxon>Spermatophyta</taxon>
        <taxon>Magnoliopsida</taxon>
        <taxon>eudicotyledons</taxon>
        <taxon>Gunneridae</taxon>
        <taxon>Pentapetalae</taxon>
        <taxon>rosids</taxon>
        <taxon>malvids</taxon>
        <taxon>Malvales</taxon>
        <taxon>Malvaceae</taxon>
        <taxon>Malvoideae</taxon>
        <taxon>Gossypium</taxon>
    </lineage>
</organism>
<comment type="caution">
    <text evidence="2">The sequence shown here is derived from an EMBL/GenBank/DDBJ whole genome shotgun (WGS) entry which is preliminary data.</text>
</comment>
<dbReference type="Proteomes" id="UP000593561">
    <property type="component" value="Unassembled WGS sequence"/>
</dbReference>
<name>A0A7J8T7N2_GOSDV</name>
<reference evidence="2 3" key="1">
    <citation type="journal article" date="2019" name="Genome Biol. Evol.">
        <title>Insights into the evolution of the New World diploid cottons (Gossypium, subgenus Houzingenia) based on genome sequencing.</title>
        <authorList>
            <person name="Grover C.E."/>
            <person name="Arick M.A. 2nd"/>
            <person name="Thrash A."/>
            <person name="Conover J.L."/>
            <person name="Sanders W.S."/>
            <person name="Peterson D.G."/>
            <person name="Frelichowski J.E."/>
            <person name="Scheffler J.A."/>
            <person name="Scheffler B.E."/>
            <person name="Wendel J.F."/>
        </authorList>
    </citation>
    <scope>NUCLEOTIDE SEQUENCE [LARGE SCALE GENOMIC DNA]</scope>
    <source>
        <strain evidence="2">27</strain>
        <tissue evidence="2">Leaf</tissue>
    </source>
</reference>
<keyword evidence="3" id="KW-1185">Reference proteome</keyword>
<dbReference type="EMBL" id="JABFAC010237991">
    <property type="protein sequence ID" value="MBA0634408.1"/>
    <property type="molecule type" value="Genomic_DNA"/>
</dbReference>
<accession>A0A7J8T7N2</accession>
<dbReference type="PANTHER" id="PTHR34281">
    <property type="entry name" value="PROTEIN EARLY FLOWERING 3"/>
    <property type="match status" value="1"/>
</dbReference>
<sequence length="256" mass="29367">MRGGKDKMSPMFPRLHVNVTNKGPKAPPRNKISLYEQLNVPSQRFNLGSLSMLRLPPNNNNNSLNGGDERSMLVPIYNSHESSILVEKFHSYSIIWIKLNTMKGNQEKNYMKTTNNHSLDTTLAIPEVSKSNLLQQVKFSNFKRFSSRKLRLNDYLMVSTTAVFGIDQNCSCNQQSKGWGSFSKLNLRSLMQLYILDEKKMKGSDSVDLDFRRYAVNEFDGSGRLFQSCQNLIVEVWLPCNTCNIKLHDKLPEPYM</sequence>
<protein>
    <submittedName>
        <fullName evidence="2">Uncharacterized protein</fullName>
    </submittedName>
</protein>
<dbReference type="GO" id="GO:2000028">
    <property type="term" value="P:regulation of photoperiodism, flowering"/>
    <property type="evidence" value="ECO:0007669"/>
    <property type="project" value="InterPro"/>
</dbReference>
<dbReference type="PANTHER" id="PTHR34281:SF7">
    <property type="entry name" value="PROTEIN EARLY FLOWERING 3"/>
    <property type="match status" value="1"/>
</dbReference>
<evidence type="ECO:0000313" key="2">
    <source>
        <dbReference type="EMBL" id="MBA0634408.1"/>
    </source>
</evidence>
<evidence type="ECO:0000256" key="1">
    <source>
        <dbReference type="SAM" id="MobiDB-lite"/>
    </source>
</evidence>
<proteinExistence type="predicted"/>